<dbReference type="PROSITE" id="PS01124">
    <property type="entry name" value="HTH_ARAC_FAMILY_2"/>
    <property type="match status" value="1"/>
</dbReference>
<dbReference type="InterPro" id="IPR018060">
    <property type="entry name" value="HTH_AraC"/>
</dbReference>
<evidence type="ECO:0000256" key="1">
    <source>
        <dbReference type="SAM" id="Phobius"/>
    </source>
</evidence>
<feature type="transmembrane region" description="Helical" evidence="1">
    <location>
        <begin position="215"/>
        <end position="234"/>
    </location>
</feature>
<gene>
    <name evidence="3" type="ORF">AV942_02960</name>
</gene>
<accession>A0AAC8XHB9</accession>
<feature type="transmembrane region" description="Helical" evidence="1">
    <location>
        <begin position="6"/>
        <end position="26"/>
    </location>
</feature>
<dbReference type="EMBL" id="CP013928">
    <property type="protein sequence ID" value="AMJ77345.1"/>
    <property type="molecule type" value="Genomic_DNA"/>
</dbReference>
<name>A0AAC8XHB9_9ALTE</name>
<feature type="transmembrane region" description="Helical" evidence="1">
    <location>
        <begin position="33"/>
        <end position="49"/>
    </location>
</feature>
<feature type="transmembrane region" description="Helical" evidence="1">
    <location>
        <begin position="61"/>
        <end position="83"/>
    </location>
</feature>
<feature type="transmembrane region" description="Helical" evidence="1">
    <location>
        <begin position="184"/>
        <end position="209"/>
    </location>
</feature>
<keyword evidence="1" id="KW-0472">Membrane</keyword>
<organism evidence="3 4">
    <name type="scientific">Alteromonas mediterranea</name>
    <dbReference type="NCBI Taxonomy" id="314275"/>
    <lineage>
        <taxon>Bacteria</taxon>
        <taxon>Pseudomonadati</taxon>
        <taxon>Pseudomonadota</taxon>
        <taxon>Gammaproteobacteria</taxon>
        <taxon>Alteromonadales</taxon>
        <taxon>Alteromonadaceae</taxon>
        <taxon>Alteromonas/Salinimonas group</taxon>
        <taxon>Alteromonas</taxon>
    </lineage>
</organism>
<dbReference type="GO" id="GO:0003700">
    <property type="term" value="F:DNA-binding transcription factor activity"/>
    <property type="evidence" value="ECO:0007669"/>
    <property type="project" value="InterPro"/>
</dbReference>
<feature type="transmembrane region" description="Helical" evidence="1">
    <location>
        <begin position="97"/>
        <end position="115"/>
    </location>
</feature>
<evidence type="ECO:0000313" key="4">
    <source>
        <dbReference type="Proteomes" id="UP000061468"/>
    </source>
</evidence>
<proteinExistence type="predicted"/>
<keyword evidence="1" id="KW-1133">Transmembrane helix</keyword>
<reference evidence="3 4" key="1">
    <citation type="submission" date="2015-12" db="EMBL/GenBank/DDBJ databases">
        <title>Intraspecies pangenome expansion in the marine bacterium Alteromonas.</title>
        <authorList>
            <person name="Lopez-Perez M."/>
            <person name="Rodriguez-Valera F."/>
        </authorList>
    </citation>
    <scope>NUCLEOTIDE SEQUENCE [LARGE SCALE GENOMIC DNA]</scope>
    <source>
        <strain evidence="3 4">UM8</strain>
    </source>
</reference>
<keyword evidence="1" id="KW-0812">Transmembrane</keyword>
<protein>
    <submittedName>
        <fullName evidence="3">DNA mismatch repair protein</fullName>
    </submittedName>
</protein>
<dbReference type="AlphaFoldDB" id="A0AAC8XHB9"/>
<dbReference type="Gene3D" id="1.10.10.60">
    <property type="entry name" value="Homeodomain-like"/>
    <property type="match status" value="1"/>
</dbReference>
<feature type="domain" description="HTH araC/xylS-type" evidence="2">
    <location>
        <begin position="262"/>
        <end position="360"/>
    </location>
</feature>
<dbReference type="RefSeq" id="WP_015066173.1">
    <property type="nucleotide sequence ID" value="NZ_CAXGIV010000003.1"/>
</dbReference>
<evidence type="ECO:0000313" key="3">
    <source>
        <dbReference type="EMBL" id="AMJ77345.1"/>
    </source>
</evidence>
<evidence type="ECO:0000259" key="2">
    <source>
        <dbReference type="PROSITE" id="PS01124"/>
    </source>
</evidence>
<sequence length="360" mass="40945">MTSAIFSYCLYALLGVYAVGFVRLFVQKVNLSSTRWLIGAFVCWPLFMLDEWLRLAHATDLAVIYGLSDVFAVLAITCCYRAIKPMLLAYATARKRLWWPVVVTALFQCTVLLIPVEDKQQWLLSSPHGEPFVLWPAYIASLLTGFSVLLIGILITEHIQMYHRHLPEQAVDIKNLKMPKLAGVMGSLVGVAFMSILLVTAATFGFFPVPFWESFHHLMLGTAILIVLFSLTFIRRTSPSPLDYERLDEGKATPYEISSIISKAERYTLESKAYKTRFLTLSAFCKGADIDPTSLALALQLSERKNFRRFIFHYRLEYAKNVLLRSDAKLEAVAKRIGVNSEKFLSEYLVKHLHTRSQKK</sequence>
<dbReference type="GO" id="GO:0043565">
    <property type="term" value="F:sequence-specific DNA binding"/>
    <property type="evidence" value="ECO:0007669"/>
    <property type="project" value="InterPro"/>
</dbReference>
<dbReference type="Proteomes" id="UP000061468">
    <property type="component" value="Chromosome"/>
</dbReference>
<feature type="transmembrane region" description="Helical" evidence="1">
    <location>
        <begin position="135"/>
        <end position="155"/>
    </location>
</feature>